<evidence type="ECO:0000256" key="2">
    <source>
        <dbReference type="ARBA" id="ARBA00023163"/>
    </source>
</evidence>
<dbReference type="GO" id="GO:0005634">
    <property type="term" value="C:nucleus"/>
    <property type="evidence" value="ECO:0007669"/>
    <property type="project" value="TreeGrafter"/>
</dbReference>
<keyword evidence="3" id="KW-0539">Nucleus</keyword>
<dbReference type="PANTHER" id="PTHR47424:SF9">
    <property type="entry name" value="TAH-2"/>
    <property type="match status" value="1"/>
</dbReference>
<dbReference type="Proteomes" id="UP000297452">
    <property type="component" value="Unassembled WGS sequence"/>
</dbReference>
<evidence type="ECO:0000313" key="6">
    <source>
        <dbReference type="Proteomes" id="UP000297452"/>
    </source>
</evidence>
<proteinExistence type="predicted"/>
<organism evidence="5 6">
    <name type="scientific">Botryotinia narcissicola</name>
    <dbReference type="NCBI Taxonomy" id="278944"/>
    <lineage>
        <taxon>Eukaryota</taxon>
        <taxon>Fungi</taxon>
        <taxon>Dikarya</taxon>
        <taxon>Ascomycota</taxon>
        <taxon>Pezizomycotina</taxon>
        <taxon>Leotiomycetes</taxon>
        <taxon>Helotiales</taxon>
        <taxon>Sclerotiniaceae</taxon>
        <taxon>Botryotinia</taxon>
    </lineage>
</organism>
<keyword evidence="2" id="KW-0804">Transcription</keyword>
<feature type="domain" description="Xylanolytic transcriptional activator regulatory" evidence="4">
    <location>
        <begin position="172"/>
        <end position="331"/>
    </location>
</feature>
<dbReference type="EMBL" id="PQXJ01000388">
    <property type="protein sequence ID" value="TGO50573.1"/>
    <property type="molecule type" value="Genomic_DNA"/>
</dbReference>
<dbReference type="AlphaFoldDB" id="A0A4Z1I0R5"/>
<evidence type="ECO:0000256" key="1">
    <source>
        <dbReference type="ARBA" id="ARBA00023015"/>
    </source>
</evidence>
<dbReference type="CDD" id="cd12148">
    <property type="entry name" value="fungal_TF_MHR"/>
    <property type="match status" value="1"/>
</dbReference>
<comment type="caution">
    <text evidence="5">The sequence shown here is derived from an EMBL/GenBank/DDBJ whole genome shotgun (WGS) entry which is preliminary data.</text>
</comment>
<dbReference type="InterPro" id="IPR051127">
    <property type="entry name" value="Fungal_SecMet_Regulators"/>
</dbReference>
<keyword evidence="1" id="KW-0805">Transcription regulation</keyword>
<dbReference type="GO" id="GO:0000978">
    <property type="term" value="F:RNA polymerase II cis-regulatory region sequence-specific DNA binding"/>
    <property type="evidence" value="ECO:0007669"/>
    <property type="project" value="TreeGrafter"/>
</dbReference>
<evidence type="ECO:0000313" key="5">
    <source>
        <dbReference type="EMBL" id="TGO50573.1"/>
    </source>
</evidence>
<dbReference type="STRING" id="278944.A0A4Z1I0R5"/>
<gene>
    <name evidence="5" type="ORF">BOTNAR_0388g00050</name>
</gene>
<name>A0A4Z1I0R5_9HELO</name>
<dbReference type="OrthoDB" id="47007at2759"/>
<dbReference type="PANTHER" id="PTHR47424">
    <property type="entry name" value="REGULATORY PROTEIN GAL4"/>
    <property type="match status" value="1"/>
</dbReference>
<dbReference type="GO" id="GO:0008270">
    <property type="term" value="F:zinc ion binding"/>
    <property type="evidence" value="ECO:0007669"/>
    <property type="project" value="InterPro"/>
</dbReference>
<keyword evidence="6" id="KW-1185">Reference proteome</keyword>
<reference evidence="5 6" key="1">
    <citation type="submission" date="2017-12" db="EMBL/GenBank/DDBJ databases">
        <title>Comparative genomics of Botrytis spp.</title>
        <authorList>
            <person name="Valero-Jimenez C.A."/>
            <person name="Tapia P."/>
            <person name="Veloso J."/>
            <person name="Silva-Moreno E."/>
            <person name="Staats M."/>
            <person name="Valdes J.H."/>
            <person name="Van Kan J.A.L."/>
        </authorList>
    </citation>
    <scope>NUCLEOTIDE SEQUENCE [LARGE SCALE GENOMIC DNA]</scope>
    <source>
        <strain evidence="5 6">MUCL2120</strain>
    </source>
</reference>
<dbReference type="Pfam" id="PF04082">
    <property type="entry name" value="Fungal_trans"/>
    <property type="match status" value="1"/>
</dbReference>
<sequence>MPRNRVDPLRRRRVAQAYARRSVVAVPPADSANPDIERRPASDVAKPLLCEARGSSNHSASEDHHALCELDDLAPSETLKQGDNTVLDAAPKPKVFRMLRDSQGRFIYVGESASLSFLQTVRRAVIVAVGPCVFTSDPLRHLMIETTPAIRFDNVHEPLLDLAEALSLGDQFFQVLIDKLPTWVEDSSRRKKLESPVIYLALAIGARGRARDESDEIIAGRCFGYGRQIATFTLMDDPSLLTVQSFILITYYMLAACRHNGAFVNLVVAVRATYALEIHRHETNVAFVPQEGISRERTWKTLQVCELFLSASMGRPPATSDTDCNIPWTSVDQVASRESQHVPSQVTSVILRTCHVFERILIEVYSRRAVSLDLARSISRQHREWTEA</sequence>
<accession>A0A4Z1I0R5</accession>
<evidence type="ECO:0000256" key="3">
    <source>
        <dbReference type="ARBA" id="ARBA00023242"/>
    </source>
</evidence>
<evidence type="ECO:0000259" key="4">
    <source>
        <dbReference type="Pfam" id="PF04082"/>
    </source>
</evidence>
<dbReference type="GO" id="GO:0006351">
    <property type="term" value="P:DNA-templated transcription"/>
    <property type="evidence" value="ECO:0007669"/>
    <property type="project" value="InterPro"/>
</dbReference>
<protein>
    <recommendedName>
        <fullName evidence="4">Xylanolytic transcriptional activator regulatory domain-containing protein</fullName>
    </recommendedName>
</protein>
<dbReference type="GO" id="GO:0000435">
    <property type="term" value="P:positive regulation of transcription from RNA polymerase II promoter by galactose"/>
    <property type="evidence" value="ECO:0007669"/>
    <property type="project" value="TreeGrafter"/>
</dbReference>
<dbReference type="GO" id="GO:0000981">
    <property type="term" value="F:DNA-binding transcription factor activity, RNA polymerase II-specific"/>
    <property type="evidence" value="ECO:0007669"/>
    <property type="project" value="TreeGrafter"/>
</dbReference>
<dbReference type="InterPro" id="IPR007219">
    <property type="entry name" value="XnlR_reg_dom"/>
</dbReference>